<dbReference type="Pfam" id="PF00498">
    <property type="entry name" value="FHA"/>
    <property type="match status" value="1"/>
</dbReference>
<evidence type="ECO:0000313" key="3">
    <source>
        <dbReference type="EMBL" id="SEU18529.1"/>
    </source>
</evidence>
<keyword evidence="4" id="KW-1185">Reference proteome</keyword>
<gene>
    <name evidence="3" type="ORF">SAMN05443639_109100</name>
</gene>
<dbReference type="InterPro" id="IPR008984">
    <property type="entry name" value="SMAD_FHA_dom_sf"/>
</dbReference>
<evidence type="ECO:0000259" key="2">
    <source>
        <dbReference type="PROSITE" id="PS50006"/>
    </source>
</evidence>
<evidence type="ECO:0000313" key="4">
    <source>
        <dbReference type="Proteomes" id="UP000199181"/>
    </source>
</evidence>
<feature type="domain" description="FHA" evidence="2">
    <location>
        <begin position="1"/>
        <end position="50"/>
    </location>
</feature>
<dbReference type="InterPro" id="IPR000253">
    <property type="entry name" value="FHA_dom"/>
</dbReference>
<dbReference type="CDD" id="cd00060">
    <property type="entry name" value="FHA"/>
    <property type="match status" value="1"/>
</dbReference>
<keyword evidence="1" id="KW-0812">Transmembrane</keyword>
<dbReference type="SMART" id="SM00240">
    <property type="entry name" value="FHA"/>
    <property type="match status" value="1"/>
</dbReference>
<name>A0A1I0K5Y4_9BACT</name>
<dbReference type="PANTHER" id="PTHR23308">
    <property type="entry name" value="NUCLEAR INHIBITOR OF PROTEIN PHOSPHATASE-1"/>
    <property type="match status" value="1"/>
</dbReference>
<organism evidence="3 4">
    <name type="scientific">Stigmatella erecta</name>
    <dbReference type="NCBI Taxonomy" id="83460"/>
    <lineage>
        <taxon>Bacteria</taxon>
        <taxon>Pseudomonadati</taxon>
        <taxon>Myxococcota</taxon>
        <taxon>Myxococcia</taxon>
        <taxon>Myxococcales</taxon>
        <taxon>Cystobacterineae</taxon>
        <taxon>Archangiaceae</taxon>
        <taxon>Stigmatella</taxon>
    </lineage>
</organism>
<dbReference type="Gene3D" id="2.60.200.20">
    <property type="match status" value="1"/>
</dbReference>
<reference evidence="4" key="1">
    <citation type="submission" date="2016-10" db="EMBL/GenBank/DDBJ databases">
        <authorList>
            <person name="Varghese N."/>
            <person name="Submissions S."/>
        </authorList>
    </citation>
    <scope>NUCLEOTIDE SEQUENCE [LARGE SCALE GENOMIC DNA]</scope>
    <source>
        <strain evidence="4">DSM 16858</strain>
    </source>
</reference>
<sequence length="491" mass="54589">MRIGRAAENEIVLHEHGVSRRHLRILARGGKHFVVELGSANGTLLNGKPLPQQKEQELRGGDRLVVGPVEFVFTPLAPAPPVVVPPPQAPKGPPERPTARLTRAQTEQEMRVIEAEDTGPHRTVTEEVLIPEEPGPSRRLPGNAPTLIEMPLPLRTARPPVPAPARPAAKPVPGTMSAAERARLRRQMGKTLGGQLRLAWGQLSPRGKVLAGGAAVLLVGTIAVMLAVVFRPEGSFRPLGPEPSVLSLRPLTESFGLGEGVAWTRPDLKTFEFEFVSPTRAVVVLHYQASLVSEEEVSISLNGVQQGWVPPDTATAAEREIEQLLAIPLLKRSERNQIVFDNVLNPPGREAWRIWNVYVEVIPVPELPPEQLLAKARKEEGQGRRFRELRDVGSDNLFKAWKAYRSAWLTLEALDEKPELYQDVRHALMQTGAELDQQCRKLMLDFQRSVQFRDGDRALFTVEEVKRRFPTTEHRCHNLAIEKAVEYGLPM</sequence>
<protein>
    <submittedName>
        <fullName evidence="3">FHA domain-containing protein</fullName>
    </submittedName>
</protein>
<proteinExistence type="predicted"/>
<evidence type="ECO:0000256" key="1">
    <source>
        <dbReference type="SAM" id="Phobius"/>
    </source>
</evidence>
<dbReference type="AlphaFoldDB" id="A0A1I0K5Y4"/>
<accession>A0A1I0K5Y4</accession>
<dbReference type="PROSITE" id="PS50006">
    <property type="entry name" value="FHA_DOMAIN"/>
    <property type="match status" value="1"/>
</dbReference>
<dbReference type="EMBL" id="FOIJ01000009">
    <property type="protein sequence ID" value="SEU18529.1"/>
    <property type="molecule type" value="Genomic_DNA"/>
</dbReference>
<feature type="transmembrane region" description="Helical" evidence="1">
    <location>
        <begin position="209"/>
        <end position="230"/>
    </location>
</feature>
<dbReference type="InterPro" id="IPR050923">
    <property type="entry name" value="Cell_Proc_Reg/RNA_Proc"/>
</dbReference>
<dbReference type="Proteomes" id="UP000199181">
    <property type="component" value="Unassembled WGS sequence"/>
</dbReference>
<dbReference type="SUPFAM" id="SSF49879">
    <property type="entry name" value="SMAD/FHA domain"/>
    <property type="match status" value="1"/>
</dbReference>
<keyword evidence="1" id="KW-1133">Transmembrane helix</keyword>
<keyword evidence="1" id="KW-0472">Membrane</keyword>